<dbReference type="NCBIfam" id="TIGR02842">
    <property type="entry name" value="CyoC"/>
    <property type="match status" value="1"/>
</dbReference>
<dbReference type="InterPro" id="IPR033946">
    <property type="entry name" value="Ubiquinol_oxase_su3_dom"/>
</dbReference>
<evidence type="ECO:0000256" key="3">
    <source>
        <dbReference type="ARBA" id="ARBA00011700"/>
    </source>
</evidence>
<keyword evidence="11 19" id="KW-0472">Membrane</keyword>
<evidence type="ECO:0000256" key="12">
    <source>
        <dbReference type="ARBA" id="ARBA00025694"/>
    </source>
</evidence>
<dbReference type="CDD" id="cd02863">
    <property type="entry name" value="Ubiquinol_oxidase_III"/>
    <property type="match status" value="1"/>
</dbReference>
<evidence type="ECO:0000313" key="22">
    <source>
        <dbReference type="Proteomes" id="UP000094578"/>
    </source>
</evidence>
<dbReference type="InterPro" id="IPR035973">
    <property type="entry name" value="Cyt_c_oxidase_su3-like_sf"/>
</dbReference>
<keyword evidence="9 19" id="KW-1133">Transmembrane helix</keyword>
<dbReference type="Pfam" id="PF00510">
    <property type="entry name" value="COX3"/>
    <property type="match status" value="1"/>
</dbReference>
<feature type="transmembrane region" description="Helical" evidence="19">
    <location>
        <begin position="184"/>
        <end position="204"/>
    </location>
</feature>
<evidence type="ECO:0000256" key="16">
    <source>
        <dbReference type="ARBA" id="ARBA00032717"/>
    </source>
</evidence>
<dbReference type="GO" id="GO:0019646">
    <property type="term" value="P:aerobic electron transport chain"/>
    <property type="evidence" value="ECO:0007669"/>
    <property type="project" value="InterPro"/>
</dbReference>
<evidence type="ECO:0000256" key="14">
    <source>
        <dbReference type="ARBA" id="ARBA00031884"/>
    </source>
</evidence>
<feature type="region of interest" description="Disordered" evidence="18">
    <location>
        <begin position="1"/>
        <end position="21"/>
    </location>
</feature>
<evidence type="ECO:0000256" key="2">
    <source>
        <dbReference type="ARBA" id="ARBA00010581"/>
    </source>
</evidence>
<name>A0A1E3L9D8_9BACL</name>
<evidence type="ECO:0000256" key="13">
    <source>
        <dbReference type="ARBA" id="ARBA00030072"/>
    </source>
</evidence>
<keyword evidence="22" id="KW-1185">Reference proteome</keyword>
<dbReference type="InterPro" id="IPR000298">
    <property type="entry name" value="Cyt_c_oxidase-like_su3"/>
</dbReference>
<keyword evidence="8" id="KW-0249">Electron transport</keyword>
<dbReference type="Gene3D" id="1.20.120.80">
    <property type="entry name" value="Cytochrome c oxidase, subunit III, four-helix bundle"/>
    <property type="match status" value="1"/>
</dbReference>
<evidence type="ECO:0000313" key="21">
    <source>
        <dbReference type="EMBL" id="ODP30442.1"/>
    </source>
</evidence>
<evidence type="ECO:0000256" key="19">
    <source>
        <dbReference type="SAM" id="Phobius"/>
    </source>
</evidence>
<feature type="domain" description="Heme-copper oxidase subunit III family profile" evidence="20">
    <location>
        <begin position="29"/>
        <end position="205"/>
    </location>
</feature>
<dbReference type="AlphaFoldDB" id="A0A1E3L9D8"/>
<evidence type="ECO:0000256" key="1">
    <source>
        <dbReference type="ARBA" id="ARBA00004651"/>
    </source>
</evidence>
<dbReference type="SUPFAM" id="SSF81452">
    <property type="entry name" value="Cytochrome c oxidase subunit III-like"/>
    <property type="match status" value="1"/>
</dbReference>
<evidence type="ECO:0000256" key="15">
    <source>
        <dbReference type="ARBA" id="ARBA00032189"/>
    </source>
</evidence>
<evidence type="ECO:0000256" key="8">
    <source>
        <dbReference type="ARBA" id="ARBA00022982"/>
    </source>
</evidence>
<dbReference type="RefSeq" id="WP_069325650.1">
    <property type="nucleotide sequence ID" value="NZ_MDER01000002.1"/>
</dbReference>
<reference evidence="21 22" key="1">
    <citation type="submission" date="2016-08" db="EMBL/GenBank/DDBJ databases">
        <title>Genome sequencing of Paenibacillus sp. TI45-13ar, isolated from Korean traditional nuruk.</title>
        <authorList>
            <person name="Kim S.-J."/>
        </authorList>
    </citation>
    <scope>NUCLEOTIDE SEQUENCE [LARGE SCALE GENOMIC DNA]</scope>
    <source>
        <strain evidence="21 22">TI45-13ar</strain>
    </source>
</reference>
<dbReference type="GO" id="GO:0005886">
    <property type="term" value="C:plasma membrane"/>
    <property type="evidence" value="ECO:0007669"/>
    <property type="project" value="UniProtKB-SubCell"/>
</dbReference>
<dbReference type="PANTHER" id="PTHR11403:SF2">
    <property type="entry name" value="CYTOCHROME BO(3) UBIQUINOL OXIDASE SUBUNIT 3"/>
    <property type="match status" value="1"/>
</dbReference>
<dbReference type="PATRIC" id="fig|1886670.3.peg.164"/>
<feature type="transmembrane region" description="Helical" evidence="19">
    <location>
        <begin position="100"/>
        <end position="117"/>
    </location>
</feature>
<gene>
    <name evidence="21" type="primary">cyoC</name>
    <name evidence="21" type="ORF">PTI45_00163</name>
</gene>
<feature type="compositionally biased region" description="Basic and acidic residues" evidence="18">
    <location>
        <begin position="8"/>
        <end position="21"/>
    </location>
</feature>
<evidence type="ECO:0000256" key="18">
    <source>
        <dbReference type="SAM" id="MobiDB-lite"/>
    </source>
</evidence>
<evidence type="ECO:0000259" key="20">
    <source>
        <dbReference type="PROSITE" id="PS50253"/>
    </source>
</evidence>
<dbReference type="EMBL" id="MDER01000002">
    <property type="protein sequence ID" value="ODP30442.1"/>
    <property type="molecule type" value="Genomic_DNA"/>
</dbReference>
<comment type="subcellular location">
    <subcellularLocation>
        <location evidence="1 17">Cell membrane</location>
        <topology evidence="1 17">Multi-pass membrane protein</topology>
    </subcellularLocation>
</comment>
<protein>
    <recommendedName>
        <fullName evidence="4">Cytochrome bo(3) ubiquinol oxidase subunit 3</fullName>
    </recommendedName>
    <alternativeName>
        <fullName evidence="15">Cytochrome o ubiquinol oxidase subunit 3</fullName>
    </alternativeName>
    <alternativeName>
        <fullName evidence="13">Oxidase bo(3) subunit 3</fullName>
    </alternativeName>
    <alternativeName>
        <fullName evidence="16">Ubiquinol oxidase polypeptide III</fullName>
    </alternativeName>
    <alternativeName>
        <fullName evidence="14">Ubiquinol oxidase subunit 3</fullName>
    </alternativeName>
</protein>
<accession>A0A1E3L9D8</accession>
<sequence length="206" mass="22563">MAQAVSQHGHDHDHSHDHGHHDPQEMKLLGFWIFLITDVILFGTLFATYVVLHKNTAGGPGGAEIFEMPGVIAETFILLTSSFTSGLAVLAMNRGNVKQLISWLIVTFVLGAAFIGLEVTEFVKLIGEGHGISASAFLSAFFTLVGTHGLHVSVGLVWMLLLIIQLSRRGITDVTRGKINVISLYWHFLDAVWIFLLSVVYLLGVM</sequence>
<comment type="function">
    <text evidence="12">Cytochrome bo(3) ubiquinol terminal oxidase is the component of the aerobic respiratory chain of E.coli that predominates when cells are grown at high aeration. Has proton pump activity across the membrane in addition to electron transfer, pumping 2 protons/electron.</text>
</comment>
<dbReference type="PANTHER" id="PTHR11403">
    <property type="entry name" value="CYTOCHROME C OXIDASE SUBUNIT III"/>
    <property type="match status" value="1"/>
</dbReference>
<feature type="transmembrane region" description="Helical" evidence="19">
    <location>
        <begin position="28"/>
        <end position="51"/>
    </location>
</feature>
<comment type="caution">
    <text evidence="21">The sequence shown here is derived from an EMBL/GenBank/DDBJ whole genome shotgun (WGS) entry which is preliminary data.</text>
</comment>
<dbReference type="GO" id="GO:0009486">
    <property type="term" value="F:cytochrome bo3 ubiquinol oxidase activity"/>
    <property type="evidence" value="ECO:0007669"/>
    <property type="project" value="InterPro"/>
</dbReference>
<dbReference type="Proteomes" id="UP000094578">
    <property type="component" value="Unassembled WGS sequence"/>
</dbReference>
<keyword evidence="5" id="KW-0813">Transport</keyword>
<dbReference type="GO" id="GO:0004129">
    <property type="term" value="F:cytochrome-c oxidase activity"/>
    <property type="evidence" value="ECO:0007669"/>
    <property type="project" value="InterPro"/>
</dbReference>
<organism evidence="21 22">
    <name type="scientific">Paenibacillus nuruki</name>
    <dbReference type="NCBI Taxonomy" id="1886670"/>
    <lineage>
        <taxon>Bacteria</taxon>
        <taxon>Bacillati</taxon>
        <taxon>Bacillota</taxon>
        <taxon>Bacilli</taxon>
        <taxon>Bacillales</taxon>
        <taxon>Paenibacillaceae</taxon>
        <taxon>Paenibacillus</taxon>
    </lineage>
</organism>
<proteinExistence type="inferred from homology"/>
<dbReference type="InterPro" id="IPR013833">
    <property type="entry name" value="Cyt_c_oxidase_su3_a-hlx"/>
</dbReference>
<comment type="subunit">
    <text evidence="3">Heterooctamer of two A chains, two B chains, two C chains and two D chains.</text>
</comment>
<evidence type="ECO:0000256" key="4">
    <source>
        <dbReference type="ARBA" id="ARBA00014687"/>
    </source>
</evidence>
<dbReference type="FunFam" id="1.20.120.80:FF:000001">
    <property type="entry name" value="Cytochrome (Ubi)quinol oxidase subunit III"/>
    <property type="match status" value="1"/>
</dbReference>
<dbReference type="InterPro" id="IPR024791">
    <property type="entry name" value="Cyt_c/ubiquinol_Oxase_su3"/>
</dbReference>
<evidence type="ECO:0000256" key="10">
    <source>
        <dbReference type="ARBA" id="ARBA00023002"/>
    </source>
</evidence>
<evidence type="ECO:0000256" key="6">
    <source>
        <dbReference type="ARBA" id="ARBA00022475"/>
    </source>
</evidence>
<evidence type="ECO:0000256" key="9">
    <source>
        <dbReference type="ARBA" id="ARBA00022989"/>
    </source>
</evidence>
<evidence type="ECO:0000256" key="5">
    <source>
        <dbReference type="ARBA" id="ARBA00022448"/>
    </source>
</evidence>
<keyword evidence="6" id="KW-1003">Cell membrane</keyword>
<keyword evidence="10 21" id="KW-0560">Oxidoreductase</keyword>
<dbReference type="STRING" id="1886670.PTI45_00163"/>
<feature type="transmembrane region" description="Helical" evidence="19">
    <location>
        <begin position="137"/>
        <end position="163"/>
    </location>
</feature>
<dbReference type="PROSITE" id="PS50253">
    <property type="entry name" value="COX3"/>
    <property type="match status" value="1"/>
</dbReference>
<feature type="transmembrane region" description="Helical" evidence="19">
    <location>
        <begin position="71"/>
        <end position="93"/>
    </location>
</feature>
<evidence type="ECO:0000256" key="7">
    <source>
        <dbReference type="ARBA" id="ARBA00022692"/>
    </source>
</evidence>
<keyword evidence="7 17" id="KW-0812">Transmembrane</keyword>
<evidence type="ECO:0000256" key="11">
    <source>
        <dbReference type="ARBA" id="ARBA00023136"/>
    </source>
</evidence>
<comment type="similarity">
    <text evidence="2 17">Belongs to the cytochrome c oxidase subunit 3 family.</text>
</comment>
<dbReference type="InterPro" id="IPR014206">
    <property type="entry name" value="Cyt_c_ubiqinol_oxidase_su3"/>
</dbReference>
<evidence type="ECO:0000256" key="17">
    <source>
        <dbReference type="RuleBase" id="RU003376"/>
    </source>
</evidence>